<evidence type="ECO:0000313" key="2">
    <source>
        <dbReference type="EMBL" id="MCP8968882.1"/>
    </source>
</evidence>
<feature type="domain" description="AB hydrolase-1" evidence="1">
    <location>
        <begin position="28"/>
        <end position="171"/>
    </location>
</feature>
<dbReference type="AlphaFoldDB" id="A0AA41X512"/>
<gene>
    <name evidence="2" type="ORF">NK662_10060</name>
</gene>
<dbReference type="PANTHER" id="PTHR43265:SF1">
    <property type="entry name" value="ESTERASE ESTD"/>
    <property type="match status" value="1"/>
</dbReference>
<reference evidence="2" key="1">
    <citation type="submission" date="2022-07" db="EMBL/GenBank/DDBJ databases">
        <authorList>
            <person name="Li W.-J."/>
            <person name="Deng Q.-Q."/>
        </authorList>
    </citation>
    <scope>NUCLEOTIDE SEQUENCE</scope>
    <source>
        <strain evidence="2">SYSU M60031</strain>
    </source>
</reference>
<name>A0AA41X512_9BACI</name>
<keyword evidence="3" id="KW-1185">Reference proteome</keyword>
<dbReference type="RefSeq" id="WP_254758792.1">
    <property type="nucleotide sequence ID" value="NZ_JANCLT010000004.1"/>
</dbReference>
<dbReference type="EMBL" id="JANCLT010000004">
    <property type="protein sequence ID" value="MCP8968882.1"/>
    <property type="molecule type" value="Genomic_DNA"/>
</dbReference>
<evidence type="ECO:0000313" key="3">
    <source>
        <dbReference type="Proteomes" id="UP001156102"/>
    </source>
</evidence>
<dbReference type="InterPro" id="IPR029058">
    <property type="entry name" value="AB_hydrolase_fold"/>
</dbReference>
<dbReference type="Gene3D" id="3.40.50.1820">
    <property type="entry name" value="alpha/beta hydrolase"/>
    <property type="match status" value="1"/>
</dbReference>
<dbReference type="Proteomes" id="UP001156102">
    <property type="component" value="Unassembled WGS sequence"/>
</dbReference>
<organism evidence="2 3">
    <name type="scientific">Ectobacillus ponti</name>
    <dbReference type="NCBI Taxonomy" id="2961894"/>
    <lineage>
        <taxon>Bacteria</taxon>
        <taxon>Bacillati</taxon>
        <taxon>Bacillota</taxon>
        <taxon>Bacilli</taxon>
        <taxon>Bacillales</taxon>
        <taxon>Bacillaceae</taxon>
        <taxon>Ectobacillus</taxon>
    </lineage>
</organism>
<proteinExistence type="predicted"/>
<protein>
    <submittedName>
        <fullName evidence="2">Lysophospholipase</fullName>
    </submittedName>
</protein>
<comment type="caution">
    <text evidence="2">The sequence shown here is derived from an EMBL/GenBank/DDBJ whole genome shotgun (WGS) entry which is preliminary data.</text>
</comment>
<sequence length="249" mass="27274">MQEAVSILHEGQVLRGMQHIPGGAESAPAVILLHGFTGTKLEPHRQFLKISRALEQQGAASFRFDFLGSGESDGNFEEMTVLRELAEAKTILEYVRSHPAVDPNRVTVLGFSLGGLVASLLGGDVQDDIHKLILVAPAGTFPQKAAMFADEAMYIPEKDAYDLDGNLIGRAFVEEAAGIEVWERASAFRKEVLLIHGTNDEAVPFEVSSLYMKQCYKEQATLHVIAGADHTFNSFLWEQDLIAAVCKFV</sequence>
<dbReference type="InterPro" id="IPR000073">
    <property type="entry name" value="AB_hydrolase_1"/>
</dbReference>
<evidence type="ECO:0000259" key="1">
    <source>
        <dbReference type="Pfam" id="PF00561"/>
    </source>
</evidence>
<dbReference type="InterPro" id="IPR053145">
    <property type="entry name" value="AB_hydrolase_Est10"/>
</dbReference>
<dbReference type="SUPFAM" id="SSF53474">
    <property type="entry name" value="alpha/beta-Hydrolases"/>
    <property type="match status" value="1"/>
</dbReference>
<dbReference type="Pfam" id="PF00561">
    <property type="entry name" value="Abhydrolase_1"/>
    <property type="match status" value="1"/>
</dbReference>
<accession>A0AA41X512</accession>
<dbReference type="PANTHER" id="PTHR43265">
    <property type="entry name" value="ESTERASE ESTD"/>
    <property type="match status" value="1"/>
</dbReference>
<dbReference type="GO" id="GO:0052689">
    <property type="term" value="F:carboxylic ester hydrolase activity"/>
    <property type="evidence" value="ECO:0007669"/>
    <property type="project" value="TreeGrafter"/>
</dbReference>